<accession>A0A2X0QKB7</accession>
<reference evidence="3" key="1">
    <citation type="submission" date="2018-04" db="EMBL/GenBank/DDBJ databases">
        <authorList>
            <person name="Illikoud N."/>
        </authorList>
    </citation>
    <scope>NUCLEOTIDE SEQUENCE [LARGE SCALE GENOMIC DNA]</scope>
</reference>
<dbReference type="AlphaFoldDB" id="A0A2X0QKB7"/>
<dbReference type="RefSeq" id="WP_069134708.1">
    <property type="nucleotide sequence ID" value="NZ_CBCPJR010000002.1"/>
</dbReference>
<sequence length="94" mass="11015">MTKYFWHYLFLVLSTATMLVSLPLVLVGEEFSRSLFTVVFFLLIILFITGTLAIIFWLISKTTTRHLKITLYSFAGFQIVYLAFFLYLIFITLL</sequence>
<keyword evidence="1" id="KW-0812">Transmembrane</keyword>
<proteinExistence type="predicted"/>
<gene>
    <name evidence="2" type="ORF">BTBSAS_40020</name>
</gene>
<evidence type="ECO:0000256" key="1">
    <source>
        <dbReference type="SAM" id="Phobius"/>
    </source>
</evidence>
<dbReference type="Proteomes" id="UP000270190">
    <property type="component" value="Unassembled WGS sequence"/>
</dbReference>
<name>A0A2X0QKB7_BROTH</name>
<feature type="transmembrane region" description="Helical" evidence="1">
    <location>
        <begin position="35"/>
        <end position="59"/>
    </location>
</feature>
<evidence type="ECO:0000313" key="2">
    <source>
        <dbReference type="EMBL" id="SPP28996.1"/>
    </source>
</evidence>
<feature type="transmembrane region" description="Helical" evidence="1">
    <location>
        <begin position="71"/>
        <end position="93"/>
    </location>
</feature>
<evidence type="ECO:0000313" key="3">
    <source>
        <dbReference type="Proteomes" id="UP000270190"/>
    </source>
</evidence>
<organism evidence="2 3">
    <name type="scientific">Brochothrix thermosphacta</name>
    <name type="common">Microbacterium thermosphactum</name>
    <dbReference type="NCBI Taxonomy" id="2756"/>
    <lineage>
        <taxon>Bacteria</taxon>
        <taxon>Bacillati</taxon>
        <taxon>Bacillota</taxon>
        <taxon>Bacilli</taxon>
        <taxon>Bacillales</taxon>
        <taxon>Listeriaceae</taxon>
        <taxon>Brochothrix</taxon>
    </lineage>
</organism>
<keyword evidence="1" id="KW-1133">Transmembrane helix</keyword>
<feature type="transmembrane region" description="Helical" evidence="1">
    <location>
        <begin position="6"/>
        <end position="28"/>
    </location>
</feature>
<protein>
    <submittedName>
        <fullName evidence="2">Uncharacterized protein</fullName>
    </submittedName>
</protein>
<keyword evidence="1" id="KW-0472">Membrane</keyword>
<dbReference type="EMBL" id="OUNC01000034">
    <property type="protein sequence ID" value="SPP28996.1"/>
    <property type="molecule type" value="Genomic_DNA"/>
</dbReference>